<dbReference type="PANTHER" id="PTHR46558:SF11">
    <property type="entry name" value="HTH-TYPE TRANSCRIPTIONAL REGULATOR XRE"/>
    <property type="match status" value="1"/>
</dbReference>
<dbReference type="EMBL" id="QRIS01000005">
    <property type="protein sequence ID" value="RHG87338.1"/>
    <property type="molecule type" value="Genomic_DNA"/>
</dbReference>
<protein>
    <submittedName>
        <fullName evidence="3">XRE family transcriptional regulator</fullName>
    </submittedName>
</protein>
<dbReference type="InterPro" id="IPR010982">
    <property type="entry name" value="Lambda_DNA-bd_dom_sf"/>
</dbReference>
<dbReference type="InterPro" id="IPR001387">
    <property type="entry name" value="Cro/C1-type_HTH"/>
</dbReference>
<reference evidence="5 6" key="1">
    <citation type="submission" date="2018-08" db="EMBL/GenBank/DDBJ databases">
        <title>A genome reference for cultivated species of the human gut microbiota.</title>
        <authorList>
            <person name="Zou Y."/>
            <person name="Xue W."/>
            <person name="Luo G."/>
        </authorList>
    </citation>
    <scope>NUCLEOTIDE SEQUENCE [LARGE SCALE GENOMIC DNA]</scope>
    <source>
        <strain evidence="3 6">AF27-4BH</strain>
        <strain evidence="4 5">AM21-18</strain>
    </source>
</reference>
<keyword evidence="1" id="KW-0238">DNA-binding</keyword>
<evidence type="ECO:0000256" key="1">
    <source>
        <dbReference type="ARBA" id="ARBA00023125"/>
    </source>
</evidence>
<dbReference type="Gene3D" id="1.10.260.40">
    <property type="entry name" value="lambda repressor-like DNA-binding domains"/>
    <property type="match status" value="1"/>
</dbReference>
<proteinExistence type="predicted"/>
<comment type="caution">
    <text evidence="3">The sequence shown here is derived from an EMBL/GenBank/DDBJ whole genome shotgun (WGS) entry which is preliminary data.</text>
</comment>
<dbReference type="SUPFAM" id="SSF47413">
    <property type="entry name" value="lambda repressor-like DNA-binding domains"/>
    <property type="match status" value="1"/>
</dbReference>
<dbReference type="GO" id="GO:0003677">
    <property type="term" value="F:DNA binding"/>
    <property type="evidence" value="ECO:0007669"/>
    <property type="project" value="UniProtKB-KW"/>
</dbReference>
<evidence type="ECO:0000313" key="5">
    <source>
        <dbReference type="Proteomes" id="UP000283981"/>
    </source>
</evidence>
<dbReference type="Proteomes" id="UP000286137">
    <property type="component" value="Unassembled WGS sequence"/>
</dbReference>
<organism evidence="3 6">
    <name type="scientific">Mediterraneibacter gnavus</name>
    <name type="common">Ruminococcus gnavus</name>
    <dbReference type="NCBI Taxonomy" id="33038"/>
    <lineage>
        <taxon>Bacteria</taxon>
        <taxon>Bacillati</taxon>
        <taxon>Bacillota</taxon>
        <taxon>Clostridia</taxon>
        <taxon>Lachnospirales</taxon>
        <taxon>Lachnospiraceae</taxon>
        <taxon>Mediterraneibacter</taxon>
    </lineage>
</organism>
<dbReference type="SMART" id="SM00530">
    <property type="entry name" value="HTH_XRE"/>
    <property type="match status" value="1"/>
</dbReference>
<sequence>MLDYKIIGENIKTYRKAKNLTQGDLANLIRKSESSIRKYEKGLVEIPNTVIENIAVALDVDTVDLIYNDIEKENMINAARKAMGLPLTTIELPGKYSETEIEKIKDYASYIEWKRNS</sequence>
<accession>A0A412BR59</accession>
<evidence type="ECO:0000259" key="2">
    <source>
        <dbReference type="PROSITE" id="PS50943"/>
    </source>
</evidence>
<evidence type="ECO:0000313" key="3">
    <source>
        <dbReference type="EMBL" id="RGQ60148.1"/>
    </source>
</evidence>
<dbReference type="PROSITE" id="PS50943">
    <property type="entry name" value="HTH_CROC1"/>
    <property type="match status" value="1"/>
</dbReference>
<gene>
    <name evidence="4" type="ORF">DW243_04325</name>
    <name evidence="3" type="ORF">DWY88_16000</name>
</gene>
<dbReference type="Pfam" id="PF01381">
    <property type="entry name" value="HTH_3"/>
    <property type="match status" value="1"/>
</dbReference>
<feature type="domain" description="HTH cro/C1-type" evidence="2">
    <location>
        <begin position="11"/>
        <end position="65"/>
    </location>
</feature>
<dbReference type="Proteomes" id="UP000283981">
    <property type="component" value="Unassembled WGS sequence"/>
</dbReference>
<dbReference type="EMBL" id="QRTJ01000050">
    <property type="protein sequence ID" value="RGQ60148.1"/>
    <property type="molecule type" value="Genomic_DNA"/>
</dbReference>
<dbReference type="CDD" id="cd00093">
    <property type="entry name" value="HTH_XRE"/>
    <property type="match status" value="1"/>
</dbReference>
<dbReference type="AlphaFoldDB" id="A0A412BR59"/>
<name>A0A412BR59_MEDGN</name>
<evidence type="ECO:0000313" key="6">
    <source>
        <dbReference type="Proteomes" id="UP000286137"/>
    </source>
</evidence>
<evidence type="ECO:0000313" key="4">
    <source>
        <dbReference type="EMBL" id="RHG87338.1"/>
    </source>
</evidence>
<dbReference type="PANTHER" id="PTHR46558">
    <property type="entry name" value="TRACRIPTIONAL REGULATORY PROTEIN-RELATED-RELATED"/>
    <property type="match status" value="1"/>
</dbReference>